<feature type="region of interest" description="Disordered" evidence="1">
    <location>
        <begin position="1"/>
        <end position="94"/>
    </location>
</feature>
<dbReference type="AlphaFoldDB" id="A0AAD7WJA7"/>
<gene>
    <name evidence="2" type="ORF">AAFF_G00419570</name>
</gene>
<sequence>MASRDRRFIGVEDDSDRRDRNPLNKRAPELTRERRGDRCQGSAAKPGVIVPAGSAKRLAGSPGALTEAGPQAARAVPTVRYQNPPRPPAPHTVQ</sequence>
<name>A0AAD7WJA7_9TELE</name>
<evidence type="ECO:0000313" key="2">
    <source>
        <dbReference type="EMBL" id="KAJ8398760.1"/>
    </source>
</evidence>
<dbReference type="EMBL" id="JAINUG010000088">
    <property type="protein sequence ID" value="KAJ8398760.1"/>
    <property type="molecule type" value="Genomic_DNA"/>
</dbReference>
<comment type="caution">
    <text evidence="2">The sequence shown here is derived from an EMBL/GenBank/DDBJ whole genome shotgun (WGS) entry which is preliminary data.</text>
</comment>
<protein>
    <submittedName>
        <fullName evidence="2">Uncharacterized protein</fullName>
    </submittedName>
</protein>
<evidence type="ECO:0000313" key="3">
    <source>
        <dbReference type="Proteomes" id="UP001221898"/>
    </source>
</evidence>
<accession>A0AAD7WJA7</accession>
<feature type="compositionally biased region" description="Pro residues" evidence="1">
    <location>
        <begin position="84"/>
        <end position="94"/>
    </location>
</feature>
<reference evidence="2" key="1">
    <citation type="journal article" date="2023" name="Science">
        <title>Genome structures resolve the early diversification of teleost fishes.</title>
        <authorList>
            <person name="Parey E."/>
            <person name="Louis A."/>
            <person name="Montfort J."/>
            <person name="Bouchez O."/>
            <person name="Roques C."/>
            <person name="Iampietro C."/>
            <person name="Lluch J."/>
            <person name="Castinel A."/>
            <person name="Donnadieu C."/>
            <person name="Desvignes T."/>
            <person name="Floi Bucao C."/>
            <person name="Jouanno E."/>
            <person name="Wen M."/>
            <person name="Mejri S."/>
            <person name="Dirks R."/>
            <person name="Jansen H."/>
            <person name="Henkel C."/>
            <person name="Chen W.J."/>
            <person name="Zahm M."/>
            <person name="Cabau C."/>
            <person name="Klopp C."/>
            <person name="Thompson A.W."/>
            <person name="Robinson-Rechavi M."/>
            <person name="Braasch I."/>
            <person name="Lecointre G."/>
            <person name="Bobe J."/>
            <person name="Postlethwait J.H."/>
            <person name="Berthelot C."/>
            <person name="Roest Crollius H."/>
            <person name="Guiguen Y."/>
        </authorList>
    </citation>
    <scope>NUCLEOTIDE SEQUENCE</scope>
    <source>
        <strain evidence="2">NC1722</strain>
    </source>
</reference>
<feature type="compositionally biased region" description="Basic and acidic residues" evidence="1">
    <location>
        <begin position="1"/>
        <end position="38"/>
    </location>
</feature>
<evidence type="ECO:0000256" key="1">
    <source>
        <dbReference type="SAM" id="MobiDB-lite"/>
    </source>
</evidence>
<keyword evidence="3" id="KW-1185">Reference proteome</keyword>
<dbReference type="Proteomes" id="UP001221898">
    <property type="component" value="Unassembled WGS sequence"/>
</dbReference>
<organism evidence="2 3">
    <name type="scientific">Aldrovandia affinis</name>
    <dbReference type="NCBI Taxonomy" id="143900"/>
    <lineage>
        <taxon>Eukaryota</taxon>
        <taxon>Metazoa</taxon>
        <taxon>Chordata</taxon>
        <taxon>Craniata</taxon>
        <taxon>Vertebrata</taxon>
        <taxon>Euteleostomi</taxon>
        <taxon>Actinopterygii</taxon>
        <taxon>Neopterygii</taxon>
        <taxon>Teleostei</taxon>
        <taxon>Notacanthiformes</taxon>
        <taxon>Halosauridae</taxon>
        <taxon>Aldrovandia</taxon>
    </lineage>
</organism>
<proteinExistence type="predicted"/>